<feature type="transmembrane region" description="Helical" evidence="6">
    <location>
        <begin position="392"/>
        <end position="415"/>
    </location>
</feature>
<name>A0A932YVD6_9BACT</name>
<feature type="transmembrane region" description="Helical" evidence="6">
    <location>
        <begin position="421"/>
        <end position="443"/>
    </location>
</feature>
<evidence type="ECO:0000313" key="10">
    <source>
        <dbReference type="Proteomes" id="UP000704960"/>
    </source>
</evidence>
<keyword evidence="5 6" id="KW-0472">Membrane</keyword>
<dbReference type="AlphaFoldDB" id="A0A932YVD6"/>
<comment type="caution">
    <text evidence="9">The sequence shown here is derived from an EMBL/GenBank/DDBJ whole genome shotgun (WGS) entry which is preliminary data.</text>
</comment>
<protein>
    <submittedName>
        <fullName evidence="9">ComEC/Rec2 family competence protein</fullName>
    </submittedName>
</protein>
<evidence type="ECO:0000256" key="5">
    <source>
        <dbReference type="ARBA" id="ARBA00023136"/>
    </source>
</evidence>
<feature type="transmembrane region" description="Helical" evidence="6">
    <location>
        <begin position="450"/>
        <end position="471"/>
    </location>
</feature>
<evidence type="ECO:0000256" key="4">
    <source>
        <dbReference type="ARBA" id="ARBA00022989"/>
    </source>
</evidence>
<feature type="transmembrane region" description="Helical" evidence="6">
    <location>
        <begin position="333"/>
        <end position="350"/>
    </location>
</feature>
<feature type="transmembrane region" description="Helical" evidence="6">
    <location>
        <begin position="53"/>
        <end position="72"/>
    </location>
</feature>
<dbReference type="PANTHER" id="PTHR30619">
    <property type="entry name" value="DNA INTERNALIZATION/COMPETENCE PROTEIN COMEC/REC2"/>
    <property type="match status" value="1"/>
</dbReference>
<evidence type="ECO:0000259" key="7">
    <source>
        <dbReference type="Pfam" id="PF03772"/>
    </source>
</evidence>
<feature type="transmembrane region" description="Helical" evidence="6">
    <location>
        <begin position="477"/>
        <end position="499"/>
    </location>
</feature>
<feature type="domain" description="ComEC/Rec2-related protein" evidence="7">
    <location>
        <begin position="213"/>
        <end position="503"/>
    </location>
</feature>
<dbReference type="Proteomes" id="UP000704960">
    <property type="component" value="Unassembled WGS sequence"/>
</dbReference>
<feature type="transmembrane region" description="Helical" evidence="6">
    <location>
        <begin position="266"/>
        <end position="299"/>
    </location>
</feature>
<keyword evidence="3 6" id="KW-0812">Transmembrane</keyword>
<feature type="domain" description="DUF4131" evidence="8">
    <location>
        <begin position="24"/>
        <end position="171"/>
    </location>
</feature>
<evidence type="ECO:0000256" key="1">
    <source>
        <dbReference type="ARBA" id="ARBA00004651"/>
    </source>
</evidence>
<evidence type="ECO:0000256" key="3">
    <source>
        <dbReference type="ARBA" id="ARBA00022692"/>
    </source>
</evidence>
<dbReference type="Pfam" id="PF13567">
    <property type="entry name" value="DUF4131"/>
    <property type="match status" value="1"/>
</dbReference>
<evidence type="ECO:0000256" key="6">
    <source>
        <dbReference type="SAM" id="Phobius"/>
    </source>
</evidence>
<dbReference type="InterPro" id="IPR052159">
    <property type="entry name" value="Competence_DNA_uptake"/>
</dbReference>
<dbReference type="PANTHER" id="PTHR30619:SF1">
    <property type="entry name" value="RECOMBINATION PROTEIN 2"/>
    <property type="match status" value="1"/>
</dbReference>
<accession>A0A932YVD6</accession>
<feature type="transmembrane region" description="Helical" evidence="6">
    <location>
        <begin position="236"/>
        <end position="260"/>
    </location>
</feature>
<dbReference type="EMBL" id="JACQMJ010000004">
    <property type="protein sequence ID" value="MBI4132061.1"/>
    <property type="molecule type" value="Genomic_DNA"/>
</dbReference>
<proteinExistence type="predicted"/>
<evidence type="ECO:0000259" key="8">
    <source>
        <dbReference type="Pfam" id="PF13567"/>
    </source>
</evidence>
<dbReference type="GO" id="GO:0005886">
    <property type="term" value="C:plasma membrane"/>
    <property type="evidence" value="ECO:0007669"/>
    <property type="project" value="UniProtKB-SubCell"/>
</dbReference>
<evidence type="ECO:0000313" key="9">
    <source>
        <dbReference type="EMBL" id="MBI4132061.1"/>
    </source>
</evidence>
<reference evidence="9" key="1">
    <citation type="submission" date="2020-07" db="EMBL/GenBank/DDBJ databases">
        <title>Huge and variable diversity of episymbiotic CPR bacteria and DPANN archaea in groundwater ecosystems.</title>
        <authorList>
            <person name="He C.Y."/>
            <person name="Keren R."/>
            <person name="Whittaker M."/>
            <person name="Farag I.F."/>
            <person name="Doudna J."/>
            <person name="Cate J.H.D."/>
            <person name="Banfield J.F."/>
        </authorList>
    </citation>
    <scope>NUCLEOTIDE SEQUENCE</scope>
    <source>
        <strain evidence="9">NC_groundwater_1226_Ag_S-0.1um_59_124</strain>
    </source>
</reference>
<dbReference type="NCBIfam" id="TIGR00360">
    <property type="entry name" value="ComEC_N-term"/>
    <property type="match status" value="1"/>
</dbReference>
<keyword evidence="4 6" id="KW-1133">Transmembrane helix</keyword>
<comment type="subcellular location">
    <subcellularLocation>
        <location evidence="1">Cell membrane</location>
        <topology evidence="1">Multi-pass membrane protein</topology>
    </subcellularLocation>
</comment>
<feature type="transmembrane region" description="Helical" evidence="6">
    <location>
        <begin position="29"/>
        <end position="47"/>
    </location>
</feature>
<organism evidence="9 10">
    <name type="scientific">Candidatus Sungiibacteriota bacterium</name>
    <dbReference type="NCBI Taxonomy" id="2750080"/>
    <lineage>
        <taxon>Bacteria</taxon>
        <taxon>Candidatus Sungiibacteriota</taxon>
    </lineage>
</organism>
<keyword evidence="2" id="KW-1003">Cell membrane</keyword>
<sequence>MTKSKVFFWLLIAFIAGIGVASFLPLGLYLITAVFILGGSAAAFGLLRHGRQHLVVAGWLAIVLAAGAFWFLRQSRPTASLAAHVGTRAAFEAVVRDDPVRRSKSQQLVIGEPRSAAKILVVTRPFPEYAYGDRLLVSGRLERPKRFSPDFDYAAFLAKDGIFYTMVFPDITFAGPGAGSRLYDVLFRIKRAFVSALGRAVPEPMNAFLAGITIGERQSFSSELTEKLRATGTSHIVALSGFNITIVADAILRALSWLPISPAAAFWLASGGIVGFTLLTGAAASVVRAAIMGVLVLIARQAGRLYHMQNALALAAAIMLLQNPKILRFDVGFQLSFLATLGLVYGTPFMDQWFDRLKRRLLLIGRDRGLIRPWFGAPAGAGKRSFLRATAISTLAAQFAVLPLLAIHFGGLSLVSPLANLAVLPLIPAAMFAGFSAGGLGMFSDALGRAAGWVAWALARYELAAISFFAALPAARVAIRGLALTIVLGAYAVAAVMFWRSHRRRARLRLFQSRTV</sequence>
<evidence type="ECO:0000256" key="2">
    <source>
        <dbReference type="ARBA" id="ARBA00022475"/>
    </source>
</evidence>
<gene>
    <name evidence="9" type="ORF">HY474_00330</name>
</gene>
<dbReference type="InterPro" id="IPR004477">
    <property type="entry name" value="ComEC_N"/>
</dbReference>
<dbReference type="InterPro" id="IPR025405">
    <property type="entry name" value="DUF4131"/>
</dbReference>
<feature type="transmembrane region" description="Helical" evidence="6">
    <location>
        <begin position="6"/>
        <end position="24"/>
    </location>
</feature>
<dbReference type="Pfam" id="PF03772">
    <property type="entry name" value="Competence"/>
    <property type="match status" value="1"/>
</dbReference>